<dbReference type="GO" id="GO:0047443">
    <property type="term" value="F:4-hydroxy-4-methyl-2-oxoglutarate aldolase activity"/>
    <property type="evidence" value="ECO:0007669"/>
    <property type="project" value="UniProtKB-EC"/>
</dbReference>
<dbReference type="InterPro" id="IPR005493">
    <property type="entry name" value="RraA/RraA-like"/>
</dbReference>
<feature type="binding site" evidence="9">
    <location>
        <begin position="79"/>
        <end position="82"/>
    </location>
    <ligand>
        <name>substrate</name>
    </ligand>
</feature>
<dbReference type="NCBIfam" id="NF006875">
    <property type="entry name" value="PRK09372.1"/>
    <property type="match status" value="1"/>
</dbReference>
<dbReference type="GO" id="GO:0046872">
    <property type="term" value="F:metal ion binding"/>
    <property type="evidence" value="ECO:0007669"/>
    <property type="project" value="UniProtKB-KW"/>
</dbReference>
<dbReference type="AlphaFoldDB" id="A0A2S7KUT7"/>
<keyword evidence="6 10" id="KW-0456">Lyase</keyword>
<evidence type="ECO:0000256" key="7">
    <source>
        <dbReference type="ARBA" id="ARBA00025046"/>
    </source>
</evidence>
<comment type="cofactor">
    <cofactor evidence="2 10">
        <name>a divalent metal cation</name>
        <dbReference type="ChEBI" id="CHEBI:60240"/>
    </cofactor>
</comment>
<evidence type="ECO:0000256" key="2">
    <source>
        <dbReference type="ARBA" id="ARBA00001968"/>
    </source>
</evidence>
<proteinExistence type="inferred from homology"/>
<dbReference type="RefSeq" id="WP_104808664.1">
    <property type="nucleotide sequence ID" value="NZ_MQUA01000013.1"/>
</dbReference>
<comment type="cofactor">
    <cofactor evidence="9">
        <name>Mg(2+)</name>
        <dbReference type="ChEBI" id="CHEBI:18420"/>
    </cofactor>
</comment>
<dbReference type="OrthoDB" id="9784786at2"/>
<evidence type="ECO:0000313" key="12">
    <source>
        <dbReference type="Proteomes" id="UP000239522"/>
    </source>
</evidence>
<dbReference type="GO" id="GO:0051252">
    <property type="term" value="P:regulation of RNA metabolic process"/>
    <property type="evidence" value="ECO:0007669"/>
    <property type="project" value="InterPro"/>
</dbReference>
<evidence type="ECO:0000256" key="5">
    <source>
        <dbReference type="ARBA" id="ARBA00022723"/>
    </source>
</evidence>
<keyword evidence="9" id="KW-0460">Magnesium</keyword>
<evidence type="ECO:0000256" key="3">
    <source>
        <dbReference type="ARBA" id="ARBA00008621"/>
    </source>
</evidence>
<dbReference type="Proteomes" id="UP000239522">
    <property type="component" value="Unassembled WGS sequence"/>
</dbReference>
<protein>
    <recommendedName>
        <fullName evidence="10">4-hydroxy-4-methyl-2-oxoglutarate aldolase</fullName>
        <shortName evidence="10">HMG aldolase</shortName>
        <ecNumber evidence="10">4.1.1.112</ecNumber>
        <ecNumber evidence="10">4.1.3.17</ecNumber>
    </recommendedName>
    <alternativeName>
        <fullName evidence="10">Oxaloacetate decarboxylase</fullName>
    </alternativeName>
</protein>
<accession>A0A2S7KUT7</accession>
<evidence type="ECO:0000256" key="8">
    <source>
        <dbReference type="ARBA" id="ARBA00047973"/>
    </source>
</evidence>
<dbReference type="Pfam" id="PF03737">
    <property type="entry name" value="RraA-like"/>
    <property type="match status" value="1"/>
</dbReference>
<dbReference type="EMBL" id="MQUA01000013">
    <property type="protein sequence ID" value="PQB06412.1"/>
    <property type="molecule type" value="Genomic_DNA"/>
</dbReference>
<evidence type="ECO:0000256" key="9">
    <source>
        <dbReference type="PIRSR" id="PIRSR605493-1"/>
    </source>
</evidence>
<dbReference type="EC" id="4.1.1.112" evidence="10"/>
<feature type="binding site" evidence="9">
    <location>
        <position position="101"/>
    </location>
    <ligand>
        <name>substrate</name>
    </ligand>
</feature>
<keyword evidence="5 9" id="KW-0479">Metal-binding</keyword>
<dbReference type="CDD" id="cd16841">
    <property type="entry name" value="RraA_family"/>
    <property type="match status" value="1"/>
</dbReference>
<dbReference type="GO" id="GO:0008948">
    <property type="term" value="F:oxaloacetate decarboxylase activity"/>
    <property type="evidence" value="ECO:0007669"/>
    <property type="project" value="UniProtKB-EC"/>
</dbReference>
<comment type="caution">
    <text evidence="11">The sequence shown here is derived from an EMBL/GenBank/DDBJ whole genome shotgun (WGS) entry which is preliminary data.</text>
</comment>
<dbReference type="EC" id="4.1.3.17" evidence="10"/>
<evidence type="ECO:0000256" key="4">
    <source>
        <dbReference type="ARBA" id="ARBA00011233"/>
    </source>
</evidence>
<name>A0A2S7KUT7_9FLAO</name>
<dbReference type="Gene3D" id="3.50.30.40">
    <property type="entry name" value="Ribonuclease E inhibitor RraA/RraA-like"/>
    <property type="match status" value="1"/>
</dbReference>
<sequence>MSVVFNLQTADLCDQYGEKLLCADPVFIQFGLKKTFFGEITTIKLFEDNSLVRERLNTQGYGKVLVIDGGGSTRCALVGDQLAELAIKNHWEGILVNGCIRDSFIINKMKISIKAINTSPVKSIKRLTGEYDIPVKFAGINFYPGHFLYSDEDGLLVSIEKLH</sequence>
<feature type="binding site" evidence="9">
    <location>
        <position position="102"/>
    </location>
    <ligand>
        <name>Mg(2+)</name>
        <dbReference type="ChEBI" id="CHEBI:18420"/>
    </ligand>
</feature>
<dbReference type="PANTHER" id="PTHR33254">
    <property type="entry name" value="4-HYDROXY-4-METHYL-2-OXOGLUTARATE ALDOLASE 3-RELATED"/>
    <property type="match status" value="1"/>
</dbReference>
<comment type="catalytic activity">
    <reaction evidence="8 10">
        <text>oxaloacetate + H(+) = pyruvate + CO2</text>
        <dbReference type="Rhea" id="RHEA:15641"/>
        <dbReference type="ChEBI" id="CHEBI:15361"/>
        <dbReference type="ChEBI" id="CHEBI:15378"/>
        <dbReference type="ChEBI" id="CHEBI:16452"/>
        <dbReference type="ChEBI" id="CHEBI:16526"/>
        <dbReference type="EC" id="4.1.1.112"/>
    </reaction>
</comment>
<gene>
    <name evidence="11" type="ORF">BST83_03890</name>
</gene>
<comment type="similarity">
    <text evidence="3 10">Belongs to the class II aldolase/RraA-like family.</text>
</comment>
<evidence type="ECO:0000313" key="11">
    <source>
        <dbReference type="EMBL" id="PQB06412.1"/>
    </source>
</evidence>
<comment type="catalytic activity">
    <reaction evidence="1 10">
        <text>4-hydroxy-4-methyl-2-oxoglutarate = 2 pyruvate</text>
        <dbReference type="Rhea" id="RHEA:22748"/>
        <dbReference type="ChEBI" id="CHEBI:15361"/>
        <dbReference type="ChEBI" id="CHEBI:58276"/>
        <dbReference type="EC" id="4.1.3.17"/>
    </reaction>
</comment>
<dbReference type="InterPro" id="IPR036704">
    <property type="entry name" value="RraA/RraA-like_sf"/>
</dbReference>
<dbReference type="NCBIfam" id="TIGR01935">
    <property type="entry name" value="NOT-MenG"/>
    <property type="match status" value="1"/>
</dbReference>
<dbReference type="SUPFAM" id="SSF89562">
    <property type="entry name" value="RraA-like"/>
    <property type="match status" value="1"/>
</dbReference>
<evidence type="ECO:0000256" key="6">
    <source>
        <dbReference type="ARBA" id="ARBA00023239"/>
    </source>
</evidence>
<dbReference type="GO" id="GO:0008428">
    <property type="term" value="F:ribonuclease inhibitor activity"/>
    <property type="evidence" value="ECO:0007669"/>
    <property type="project" value="InterPro"/>
</dbReference>
<organism evidence="11 12">
    <name type="scientific">Polaribacter filamentus</name>
    <dbReference type="NCBI Taxonomy" id="53483"/>
    <lineage>
        <taxon>Bacteria</taxon>
        <taxon>Pseudomonadati</taxon>
        <taxon>Bacteroidota</taxon>
        <taxon>Flavobacteriia</taxon>
        <taxon>Flavobacteriales</taxon>
        <taxon>Flavobacteriaceae</taxon>
    </lineage>
</organism>
<comment type="subunit">
    <text evidence="4 10">Homotrimer.</text>
</comment>
<dbReference type="InterPro" id="IPR010203">
    <property type="entry name" value="RraA"/>
</dbReference>
<comment type="function">
    <text evidence="7 10">Catalyzes the aldol cleavage of 4-hydroxy-4-methyl-2-oxoglutarate (HMG) into 2 molecules of pyruvate. Also contains a secondary oxaloacetate (OAA) decarboxylase activity due to the common pyruvate enolate transition state formed following C-C bond cleavage in the retro-aldol and decarboxylation reactions.</text>
</comment>
<reference evidence="11 12" key="1">
    <citation type="submission" date="2016-11" db="EMBL/GenBank/DDBJ databases">
        <title>Trade-off between light-utilization and light-protection in marine flavobacteria.</title>
        <authorList>
            <person name="Kumagai Y."/>
        </authorList>
    </citation>
    <scope>NUCLEOTIDE SEQUENCE [LARGE SCALE GENOMIC DNA]</scope>
    <source>
        <strain evidence="11 12">ATCC 700397</strain>
    </source>
</reference>
<evidence type="ECO:0000256" key="10">
    <source>
        <dbReference type="RuleBase" id="RU004338"/>
    </source>
</evidence>
<dbReference type="PANTHER" id="PTHR33254:SF4">
    <property type="entry name" value="4-HYDROXY-4-METHYL-2-OXOGLUTARATE ALDOLASE 3-RELATED"/>
    <property type="match status" value="1"/>
</dbReference>
<evidence type="ECO:0000256" key="1">
    <source>
        <dbReference type="ARBA" id="ARBA00001342"/>
    </source>
</evidence>
<keyword evidence="12" id="KW-1185">Reference proteome</keyword>